<dbReference type="SUPFAM" id="SSF64182">
    <property type="entry name" value="DHH phosphoesterases"/>
    <property type="match status" value="1"/>
</dbReference>
<dbReference type="GO" id="GO:0008441">
    <property type="term" value="F:3'(2'),5'-bisphosphate nucleotidase activity"/>
    <property type="evidence" value="ECO:0007669"/>
    <property type="project" value="UniProtKB-EC"/>
</dbReference>
<dbReference type="EMBL" id="JAVDQD010000007">
    <property type="protein sequence ID" value="MDR6241320.1"/>
    <property type="molecule type" value="Genomic_DNA"/>
</dbReference>
<accession>A0AAE3XSR1</accession>
<dbReference type="Pfam" id="PF01368">
    <property type="entry name" value="DHH"/>
    <property type="match status" value="1"/>
</dbReference>
<evidence type="ECO:0000259" key="2">
    <source>
        <dbReference type="Pfam" id="PF02272"/>
    </source>
</evidence>
<organism evidence="3 4">
    <name type="scientific">Aureibacter tunicatorum</name>
    <dbReference type="NCBI Taxonomy" id="866807"/>
    <lineage>
        <taxon>Bacteria</taxon>
        <taxon>Pseudomonadati</taxon>
        <taxon>Bacteroidota</taxon>
        <taxon>Cytophagia</taxon>
        <taxon>Cytophagales</taxon>
        <taxon>Persicobacteraceae</taxon>
        <taxon>Aureibacter</taxon>
    </lineage>
</organism>
<dbReference type="Pfam" id="PF02272">
    <property type="entry name" value="DHHA1"/>
    <property type="match status" value="1"/>
</dbReference>
<dbReference type="InterPro" id="IPR003156">
    <property type="entry name" value="DHHA1_dom"/>
</dbReference>
<dbReference type="RefSeq" id="WP_309941974.1">
    <property type="nucleotide sequence ID" value="NZ_AP025305.1"/>
</dbReference>
<evidence type="ECO:0000259" key="1">
    <source>
        <dbReference type="Pfam" id="PF01368"/>
    </source>
</evidence>
<dbReference type="EC" id="3.1.13.3" evidence="3"/>
<feature type="domain" description="DHHA1" evidence="2">
    <location>
        <begin position="249"/>
        <end position="319"/>
    </location>
</feature>
<comment type="caution">
    <text evidence="3">The sequence shown here is derived from an EMBL/GenBank/DDBJ whole genome shotgun (WGS) entry which is preliminary data.</text>
</comment>
<dbReference type="Gene3D" id="3.10.310.30">
    <property type="match status" value="1"/>
</dbReference>
<evidence type="ECO:0000313" key="3">
    <source>
        <dbReference type="EMBL" id="MDR6241320.1"/>
    </source>
</evidence>
<dbReference type="InterPro" id="IPR001667">
    <property type="entry name" value="DDH_dom"/>
</dbReference>
<dbReference type="GO" id="GO:0003676">
    <property type="term" value="F:nucleic acid binding"/>
    <property type="evidence" value="ECO:0007669"/>
    <property type="project" value="InterPro"/>
</dbReference>
<dbReference type="InterPro" id="IPR051319">
    <property type="entry name" value="Oligoribo/pAp-PDE_c-di-AMP_PDE"/>
</dbReference>
<sequence>MLNLEAFGQLISNPQKVVIIPHMKPDADALGSCLGWQGVLDKLGHKTSVVSPTDFPGFLKWMKGVEDVLIFDQDDSSRAKAEKLISEAEIVFCVDFSCLNRINELGEIVRGSSAVKVVVDHHLEPECFSEHMIWDAKAAATAEITFDTLVALGYKDLIDVDIANDLYAGIMTDTGCFKHSNTSKNVHEVVAQLIDLGAENSKVGSLIYDTNSLDKLRFLGYALSEKLVVHPEMNTAYFKIDKSDLQKFKSKTGDTEGLVNYALSLEGIVFAAMIIEREDGVKLSLRSKGSFAVNEFARDHFNGGGHKNASGGRSDYNFEKTVSYFEELLPKYKDKLSKVDI</sequence>
<reference evidence="3" key="1">
    <citation type="submission" date="2023-07" db="EMBL/GenBank/DDBJ databases">
        <title>Genomic Encyclopedia of Type Strains, Phase IV (KMG-IV): sequencing the most valuable type-strain genomes for metagenomic binning, comparative biology and taxonomic classification.</title>
        <authorList>
            <person name="Goeker M."/>
        </authorList>
    </citation>
    <scope>NUCLEOTIDE SEQUENCE</scope>
    <source>
        <strain evidence="3">DSM 26174</strain>
    </source>
</reference>
<protein>
    <submittedName>
        <fullName evidence="3">Phosphoesterase RecJ-like protein</fullName>
        <ecNumber evidence="3">3.1.13.3</ecNumber>
        <ecNumber evidence="3">3.1.3.7</ecNumber>
    </submittedName>
</protein>
<dbReference type="EC" id="3.1.3.7" evidence="3"/>
<keyword evidence="3" id="KW-0378">Hydrolase</keyword>
<evidence type="ECO:0000313" key="4">
    <source>
        <dbReference type="Proteomes" id="UP001185092"/>
    </source>
</evidence>
<dbReference type="Proteomes" id="UP001185092">
    <property type="component" value="Unassembled WGS sequence"/>
</dbReference>
<feature type="domain" description="DDH" evidence="1">
    <location>
        <begin position="16"/>
        <end position="170"/>
    </location>
</feature>
<dbReference type="PANTHER" id="PTHR47618">
    <property type="entry name" value="BIFUNCTIONAL OLIGORIBONUCLEASE AND PAP PHOSPHATASE NRNA"/>
    <property type="match status" value="1"/>
</dbReference>
<keyword evidence="4" id="KW-1185">Reference proteome</keyword>
<proteinExistence type="predicted"/>
<name>A0AAE3XSR1_9BACT</name>
<gene>
    <name evidence="3" type="ORF">HNQ88_004398</name>
</gene>
<dbReference type="Gene3D" id="3.90.1640.10">
    <property type="entry name" value="inorganic pyrophosphatase (n-terminal core)"/>
    <property type="match status" value="1"/>
</dbReference>
<dbReference type="AlphaFoldDB" id="A0AAE3XSR1"/>
<dbReference type="InterPro" id="IPR038763">
    <property type="entry name" value="DHH_sf"/>
</dbReference>
<dbReference type="PANTHER" id="PTHR47618:SF1">
    <property type="entry name" value="BIFUNCTIONAL OLIGORIBONUCLEASE AND PAP PHOSPHATASE NRNA"/>
    <property type="match status" value="1"/>
</dbReference>